<comment type="caution">
    <text evidence="1">The sequence shown here is derived from an EMBL/GenBank/DDBJ whole genome shotgun (WGS) entry which is preliminary data.</text>
</comment>
<evidence type="ECO:0000313" key="1">
    <source>
        <dbReference type="EMBL" id="OQP63333.1"/>
    </source>
</evidence>
<dbReference type="EMBL" id="LVYD01000046">
    <property type="protein sequence ID" value="OQP63333.1"/>
    <property type="molecule type" value="Genomic_DNA"/>
</dbReference>
<organism evidence="1 2">
    <name type="scientific">Niastella vici</name>
    <dbReference type="NCBI Taxonomy" id="1703345"/>
    <lineage>
        <taxon>Bacteria</taxon>
        <taxon>Pseudomonadati</taxon>
        <taxon>Bacteroidota</taxon>
        <taxon>Chitinophagia</taxon>
        <taxon>Chitinophagales</taxon>
        <taxon>Chitinophagaceae</taxon>
        <taxon>Niastella</taxon>
    </lineage>
</organism>
<name>A0A1V9FYA3_9BACT</name>
<reference evidence="1 2" key="1">
    <citation type="submission" date="2016-03" db="EMBL/GenBank/DDBJ databases">
        <title>Niastella vici sp. nov., isolated from farmland soil.</title>
        <authorList>
            <person name="Chen L."/>
            <person name="Wang D."/>
            <person name="Yang S."/>
            <person name="Wang G."/>
        </authorList>
    </citation>
    <scope>NUCLEOTIDE SEQUENCE [LARGE SCALE GENOMIC DNA]</scope>
    <source>
        <strain evidence="1 2">DJ57</strain>
    </source>
</reference>
<protein>
    <submittedName>
        <fullName evidence="1">Uncharacterized protein</fullName>
    </submittedName>
</protein>
<keyword evidence="2" id="KW-1185">Reference proteome</keyword>
<sequence>MEKCGKHLFKLFVIYLNQNVSALKSPVMAGRLGEFRRNSIPLLPELSLFIIIDQDKCFAK</sequence>
<gene>
    <name evidence="1" type="ORF">A3860_25945</name>
</gene>
<dbReference type="AlphaFoldDB" id="A0A1V9FYA3"/>
<evidence type="ECO:0000313" key="2">
    <source>
        <dbReference type="Proteomes" id="UP000192796"/>
    </source>
</evidence>
<dbReference type="Proteomes" id="UP000192796">
    <property type="component" value="Unassembled WGS sequence"/>
</dbReference>
<accession>A0A1V9FYA3</accession>
<proteinExistence type="predicted"/>